<feature type="domain" description="Peptidase S9 prolyl oligopeptidase catalytic" evidence="2">
    <location>
        <begin position="525"/>
        <end position="717"/>
    </location>
</feature>
<name>S0EVQ7_CHTCT</name>
<dbReference type="KEGG" id="ccz:CCALI_01709"/>
<accession>S0EVQ7</accession>
<dbReference type="PANTHER" id="PTHR11731:SF193">
    <property type="entry name" value="DIPEPTIDYL PEPTIDASE 9"/>
    <property type="match status" value="1"/>
</dbReference>
<organism evidence="4 5">
    <name type="scientific">Chthonomonas calidirosea (strain DSM 23976 / ICMP 18418 / T49)</name>
    <dbReference type="NCBI Taxonomy" id="1303518"/>
    <lineage>
        <taxon>Bacteria</taxon>
        <taxon>Bacillati</taxon>
        <taxon>Armatimonadota</taxon>
        <taxon>Chthonomonadia</taxon>
        <taxon>Chthonomonadales</taxon>
        <taxon>Chthonomonadaceae</taxon>
        <taxon>Chthonomonas</taxon>
    </lineage>
</organism>
<dbReference type="EMBL" id="HF951689">
    <property type="protein sequence ID" value="CCW35522.1"/>
    <property type="molecule type" value="Genomic_DNA"/>
</dbReference>
<evidence type="ECO:0000256" key="1">
    <source>
        <dbReference type="ARBA" id="ARBA00023180"/>
    </source>
</evidence>
<dbReference type="InParanoid" id="S0EVQ7"/>
<evidence type="ECO:0000259" key="2">
    <source>
        <dbReference type="Pfam" id="PF00326"/>
    </source>
</evidence>
<dbReference type="AlphaFoldDB" id="S0EVQ7"/>
<keyword evidence="4" id="KW-0378">Hydrolase</keyword>
<dbReference type="MEROPS" id="S09.013"/>
<dbReference type="PANTHER" id="PTHR11731">
    <property type="entry name" value="PROTEASE FAMILY S9B,C DIPEPTIDYL-PEPTIDASE IV-RELATED"/>
    <property type="match status" value="1"/>
</dbReference>
<reference evidence="5" key="1">
    <citation type="submission" date="2013-03" db="EMBL/GenBank/DDBJ databases">
        <title>Genome sequence of Chthonomonas calidirosea, the first sequenced genome from the Armatimonadetes phylum (formally candidate division OP10).</title>
        <authorList>
            <person name="Lee K.C.Y."/>
            <person name="Morgan X.C."/>
            <person name="Dunfield P.F."/>
            <person name="Tamas I."/>
            <person name="Houghton K.M."/>
            <person name="Vyssotski M."/>
            <person name="Ryan J.L.J."/>
            <person name="Lagutin K."/>
            <person name="McDonald I.R."/>
            <person name="Stott M.B."/>
        </authorList>
    </citation>
    <scope>NUCLEOTIDE SEQUENCE [LARGE SCALE GENOMIC DNA]</scope>
    <source>
        <strain evidence="5">DSM 23976 / ICMP 18418 / T49</strain>
    </source>
</reference>
<keyword evidence="1" id="KW-0325">Glycoprotein</keyword>
<feature type="domain" description="Dipeptidylpeptidase IV N-terminal" evidence="3">
    <location>
        <begin position="91"/>
        <end position="438"/>
    </location>
</feature>
<dbReference type="SUPFAM" id="SSF82171">
    <property type="entry name" value="DPP6 N-terminal domain-like"/>
    <property type="match status" value="1"/>
</dbReference>
<dbReference type="RefSeq" id="WP_016483053.1">
    <property type="nucleotide sequence ID" value="NC_021487.1"/>
</dbReference>
<dbReference type="SUPFAM" id="SSF53474">
    <property type="entry name" value="alpha/beta-Hydrolases"/>
    <property type="match status" value="1"/>
</dbReference>
<dbReference type="Proteomes" id="UP000014227">
    <property type="component" value="Chromosome I"/>
</dbReference>
<dbReference type="InterPro" id="IPR029058">
    <property type="entry name" value="AB_hydrolase_fold"/>
</dbReference>
<protein>
    <submittedName>
        <fullName evidence="4">Dipeptidyl-peptidase IV (EC:3.4.14.5). Serine peptidase. MEROPS family S09B</fullName>
        <ecNumber evidence="4">3.4.14.5</ecNumber>
    </submittedName>
</protein>
<dbReference type="PATRIC" id="fig|1303518.3.peg.1763"/>
<dbReference type="GO" id="GO:0008239">
    <property type="term" value="F:dipeptidyl-peptidase activity"/>
    <property type="evidence" value="ECO:0007669"/>
    <property type="project" value="UniProtKB-EC"/>
</dbReference>
<dbReference type="Gene3D" id="2.140.10.30">
    <property type="entry name" value="Dipeptidylpeptidase IV, N-terminal domain"/>
    <property type="match status" value="1"/>
</dbReference>
<dbReference type="OrthoDB" id="9777457at2"/>
<dbReference type="InterPro" id="IPR050278">
    <property type="entry name" value="Serine_Prot_S9B/DPPIV"/>
</dbReference>
<dbReference type="GO" id="GO:0006508">
    <property type="term" value="P:proteolysis"/>
    <property type="evidence" value="ECO:0007669"/>
    <property type="project" value="InterPro"/>
</dbReference>
<gene>
    <name evidence="4" type="ORF">CCALI_01709</name>
</gene>
<evidence type="ECO:0000313" key="4">
    <source>
        <dbReference type="EMBL" id="CCW35522.1"/>
    </source>
</evidence>
<dbReference type="EC" id="3.4.14.5" evidence="4"/>
<evidence type="ECO:0000259" key="3">
    <source>
        <dbReference type="Pfam" id="PF00930"/>
    </source>
</evidence>
<dbReference type="Pfam" id="PF00326">
    <property type="entry name" value="Peptidase_S9"/>
    <property type="match status" value="1"/>
</dbReference>
<keyword evidence="5" id="KW-1185">Reference proteome</keyword>
<dbReference type="GO" id="GO:0008236">
    <property type="term" value="F:serine-type peptidase activity"/>
    <property type="evidence" value="ECO:0007669"/>
    <property type="project" value="InterPro"/>
</dbReference>
<sequence length="718" mass="81125">MAETNAPVLTLEAITRDRIFEVSVLRQPHWLRDGRRFSFLDYAPDSTTTTVWLYDIVTGERKMVVPPEALKISDPEKTETRTLEIVGYQWSPDESRLLFARIPHWRSDRGDREVFIYDISSGKMERVLASSEEHYGVKWAPDGKHIGYVRHGDIYLLECASGKEFRLTNTAAPFIYNGRFGWVYEEELGLVDGWAFSPDGRYIAYYQIDETQVPEIDLPQYSRLHMEPVRTRYPKAGDPNPLVKIGVIALDGLDSAVVPATRWVSTGSDPDIYIAQMQWTPQHQLLLQRIPRHQNRIDLLLADPATGETKTLFSEVSSTWVESPGDVFFVGNSDQFLWPSDRSGYQHLYLYDVKGTLLRQLTSGSWDVDRVVGIDSLHRIAFFTAARPNPTQRHIYSVLLDGGGEIMQLSDEAGTHSPLFAPDGRHYLDTFSSIASPPKITLHQASGRPVSTVHENPMPQLKNIPLGSWELRTFKTSDGLELYAALLKPADFDANKRYPVVMSVYGGPGSQTVRDAYGGSNGFEQLFASKGFLCAMVDGRGTGMRGRDFEKIVYQNLGHYEVEDQIAGAKWLGSLPYVDPKRIGIWGWSYGGYVASLCILRGASVFRSAIAVAPVTHWTLYDSIYTERYMRRPADNPDGYVRSSPITYAERLTGHFLLIHGTADDNVHFQNSMRLAEALQQAGKTFRMMVYPDKHHGLEGMAEHLYNTMIDFFMETLS</sequence>
<dbReference type="eggNOG" id="COG1506">
    <property type="taxonomic scope" value="Bacteria"/>
</dbReference>
<dbReference type="FunFam" id="3.40.50.1820:FF:000003">
    <property type="entry name" value="Dipeptidyl peptidase 4"/>
    <property type="match status" value="1"/>
</dbReference>
<dbReference type="Gene3D" id="3.40.50.1820">
    <property type="entry name" value="alpha/beta hydrolase"/>
    <property type="match status" value="1"/>
</dbReference>
<dbReference type="InterPro" id="IPR001375">
    <property type="entry name" value="Peptidase_S9_cat"/>
</dbReference>
<dbReference type="eggNOG" id="COG0823">
    <property type="taxonomic scope" value="Bacteria"/>
</dbReference>
<proteinExistence type="predicted"/>
<dbReference type="Pfam" id="PF00930">
    <property type="entry name" value="DPPIV_N"/>
    <property type="match status" value="1"/>
</dbReference>
<dbReference type="HOGENOM" id="CLU_006105_2_0_0"/>
<evidence type="ECO:0000313" key="5">
    <source>
        <dbReference type="Proteomes" id="UP000014227"/>
    </source>
</evidence>
<dbReference type="InterPro" id="IPR002469">
    <property type="entry name" value="Peptidase_S9B_N"/>
</dbReference>
<dbReference type="STRING" id="454171.CP488_02383"/>